<dbReference type="InterPro" id="IPR005025">
    <property type="entry name" value="FMN_Rdtase-like_dom"/>
</dbReference>
<dbReference type="InterPro" id="IPR029039">
    <property type="entry name" value="Flavoprotein-like_sf"/>
</dbReference>
<dbReference type="PANTHER" id="PTHR30543">
    <property type="entry name" value="CHROMATE REDUCTASE"/>
    <property type="match status" value="1"/>
</dbReference>
<dbReference type="RefSeq" id="WP_122184808.1">
    <property type="nucleotide sequence ID" value="NZ_RFFJ01000096.1"/>
</dbReference>
<dbReference type="InterPro" id="IPR050712">
    <property type="entry name" value="NAD(P)H-dep_reductase"/>
</dbReference>
<feature type="domain" description="NADPH-dependent FMN reductase-like" evidence="1">
    <location>
        <begin position="38"/>
        <end position="186"/>
    </location>
</feature>
<keyword evidence="3" id="KW-1185">Reference proteome</keyword>
<evidence type="ECO:0000313" key="2">
    <source>
        <dbReference type="EMBL" id="RMI38189.1"/>
    </source>
</evidence>
<comment type="caution">
    <text evidence="2">The sequence shown here is derived from an EMBL/GenBank/DDBJ whole genome shotgun (WGS) entry which is preliminary data.</text>
</comment>
<dbReference type="AlphaFoldDB" id="A0A3M2LL73"/>
<dbReference type="SUPFAM" id="SSF52218">
    <property type="entry name" value="Flavoproteins"/>
    <property type="match status" value="1"/>
</dbReference>
<gene>
    <name evidence="2" type="ORF">EBN88_17400</name>
</gene>
<dbReference type="Pfam" id="PF03358">
    <property type="entry name" value="FMN_red"/>
    <property type="match status" value="1"/>
</dbReference>
<protein>
    <submittedName>
        <fullName evidence="2">NADPH-dependent oxidoreductase</fullName>
    </submittedName>
</protein>
<dbReference type="GO" id="GO:0010181">
    <property type="term" value="F:FMN binding"/>
    <property type="evidence" value="ECO:0007669"/>
    <property type="project" value="TreeGrafter"/>
</dbReference>
<reference evidence="2 3" key="1">
    <citation type="submission" date="2018-10" db="EMBL/GenBank/DDBJ databases">
        <title>Isolation, diversity and antifungal activity of actinobacteria from wheat.</title>
        <authorList>
            <person name="Han C."/>
        </authorList>
    </citation>
    <scope>NUCLEOTIDE SEQUENCE [LARGE SCALE GENOMIC DNA]</scope>
    <source>
        <strain evidence="2 3">NEAU-YY642</strain>
    </source>
</reference>
<name>A0A3M2LL73_9ACTN</name>
<organism evidence="2 3">
    <name type="scientific">Streptomyces triticirhizae</name>
    <dbReference type="NCBI Taxonomy" id="2483353"/>
    <lineage>
        <taxon>Bacteria</taxon>
        <taxon>Bacillati</taxon>
        <taxon>Actinomycetota</taxon>
        <taxon>Actinomycetes</taxon>
        <taxon>Kitasatosporales</taxon>
        <taxon>Streptomycetaceae</taxon>
        <taxon>Streptomyces</taxon>
    </lineage>
</organism>
<dbReference type="GO" id="GO:0005829">
    <property type="term" value="C:cytosol"/>
    <property type="evidence" value="ECO:0007669"/>
    <property type="project" value="TreeGrafter"/>
</dbReference>
<dbReference type="Gene3D" id="3.40.50.360">
    <property type="match status" value="1"/>
</dbReference>
<dbReference type="Proteomes" id="UP000278673">
    <property type="component" value="Unassembled WGS sequence"/>
</dbReference>
<evidence type="ECO:0000313" key="3">
    <source>
        <dbReference type="Proteomes" id="UP000278673"/>
    </source>
</evidence>
<dbReference type="EMBL" id="RFFJ01000096">
    <property type="protein sequence ID" value="RMI38189.1"/>
    <property type="molecule type" value="Genomic_DNA"/>
</dbReference>
<accession>A0A3M2LL73</accession>
<proteinExistence type="predicted"/>
<dbReference type="GO" id="GO:0016491">
    <property type="term" value="F:oxidoreductase activity"/>
    <property type="evidence" value="ECO:0007669"/>
    <property type="project" value="InterPro"/>
</dbReference>
<evidence type="ECO:0000259" key="1">
    <source>
        <dbReference type="Pfam" id="PF03358"/>
    </source>
</evidence>
<sequence>MSIAEPATVESTEAAVEAAAPAAEVNARPENDANRPLRLAVILGSVRDGRFGPTVADWFTEHAEERAGGRGDVTVDRLDLADVPLPLDMSRGDGEVSPEASEALASTARRLAEADAFVVITPEYNHSFPAALKNLIDWHFSEWQAKPVGFVSYGGVGGGLRAVEQLRGVFAELHAVTVRRGVSFHHPWNWFDDSGRPSDPSACAEAVDGLLDQLVWWGRALRSARDASPYAA</sequence>
<dbReference type="PANTHER" id="PTHR30543:SF21">
    <property type="entry name" value="NAD(P)H-DEPENDENT FMN REDUCTASE LOT6"/>
    <property type="match status" value="1"/>
</dbReference>